<dbReference type="eggNOG" id="COG1618">
    <property type="taxonomic scope" value="Bacteria"/>
</dbReference>
<gene>
    <name evidence="1" type="ORF">SSE37_14168</name>
</gene>
<dbReference type="InterPro" id="IPR018912">
    <property type="entry name" value="DUF2478"/>
</dbReference>
<protein>
    <recommendedName>
        <fullName evidence="3">3-dehydroquinate dehydratase</fullName>
    </recommendedName>
</protein>
<dbReference type="Pfam" id="PF10649">
    <property type="entry name" value="DUF2478"/>
    <property type="match status" value="1"/>
</dbReference>
<reference evidence="1 2" key="1">
    <citation type="submission" date="2006-06" db="EMBL/GenBank/DDBJ databases">
        <authorList>
            <person name="Moran M.A."/>
            <person name="Ferriera S."/>
            <person name="Johnson J."/>
            <person name="Kravitz S."/>
            <person name="Beeson K."/>
            <person name="Sutton G."/>
            <person name="Rogers Y.-H."/>
            <person name="Friedman R."/>
            <person name="Frazier M."/>
            <person name="Venter J.C."/>
        </authorList>
    </citation>
    <scope>NUCLEOTIDE SEQUENCE [LARGE SCALE GENOMIC DNA]</scope>
    <source>
        <strain evidence="1 2">E-37</strain>
    </source>
</reference>
<evidence type="ECO:0000313" key="1">
    <source>
        <dbReference type="EMBL" id="EBA07738.1"/>
    </source>
</evidence>
<organism evidence="1 2">
    <name type="scientific">Sagittula stellata (strain ATCC 700073 / DSM 11524 / E-37)</name>
    <dbReference type="NCBI Taxonomy" id="388399"/>
    <lineage>
        <taxon>Bacteria</taxon>
        <taxon>Pseudomonadati</taxon>
        <taxon>Pseudomonadota</taxon>
        <taxon>Alphaproteobacteria</taxon>
        <taxon>Rhodobacterales</taxon>
        <taxon>Roseobacteraceae</taxon>
        <taxon>Sagittula</taxon>
    </lineage>
</organism>
<keyword evidence="2" id="KW-1185">Reference proteome</keyword>
<name>A3K5D7_SAGS3</name>
<evidence type="ECO:0008006" key="3">
    <source>
        <dbReference type="Google" id="ProtNLM"/>
    </source>
</evidence>
<comment type="caution">
    <text evidence="1">The sequence shown here is derived from an EMBL/GenBank/DDBJ whole genome shotgun (WGS) entry which is preliminary data.</text>
</comment>
<dbReference type="AlphaFoldDB" id="A3K5D7"/>
<accession>A3K5D7</accession>
<proteinExistence type="predicted"/>
<dbReference type="EMBL" id="AAYA01000008">
    <property type="protein sequence ID" value="EBA07738.1"/>
    <property type="molecule type" value="Genomic_DNA"/>
</dbReference>
<evidence type="ECO:0000313" key="2">
    <source>
        <dbReference type="Proteomes" id="UP000005713"/>
    </source>
</evidence>
<sequence length="177" mass="18375">MADRDPGGTMLGYVSVEARGESDVLIRDAAMALLARGVPLAGAVQVNSERDAAHKCDMDLHILSGSDVVRISQNLGALSRGCRLDPAGLEHAVGMVAAALEIGPALLVVNKFGKQELDGRGFRPLIGEALSRGISVLTAVNPGNLSGFLEFAGDYAEALQPDVGAIIAWCNAQRLAA</sequence>
<dbReference type="Proteomes" id="UP000005713">
    <property type="component" value="Unassembled WGS sequence"/>
</dbReference>